<dbReference type="Proteomes" id="UP000016932">
    <property type="component" value="Unassembled WGS sequence"/>
</dbReference>
<sequence>MPPTTNSPQFTFQIVSCLLAALSESGTTLGAKHYKIMAQIDGTKTASGYEHMFRAVKARAKEINEEIGRGEKEKKVEGGKNKRGRKVNNTKAKAKEENGDDDVDDEETPRKKAKVKKEKLEEEEDEDDDDDGLDEL</sequence>
<dbReference type="RefSeq" id="XP_007920677.1">
    <property type="nucleotide sequence ID" value="XM_007922486.1"/>
</dbReference>
<organism evidence="2 3">
    <name type="scientific">Pseudocercospora fijiensis (strain CIRAD86)</name>
    <name type="common">Black leaf streak disease fungus</name>
    <name type="synonym">Mycosphaerella fijiensis</name>
    <dbReference type="NCBI Taxonomy" id="383855"/>
    <lineage>
        <taxon>Eukaryota</taxon>
        <taxon>Fungi</taxon>
        <taxon>Dikarya</taxon>
        <taxon>Ascomycota</taxon>
        <taxon>Pezizomycotina</taxon>
        <taxon>Dothideomycetes</taxon>
        <taxon>Dothideomycetidae</taxon>
        <taxon>Mycosphaerellales</taxon>
        <taxon>Mycosphaerellaceae</taxon>
        <taxon>Pseudocercospora</taxon>
    </lineage>
</organism>
<proteinExistence type="predicted"/>
<evidence type="ECO:0000256" key="1">
    <source>
        <dbReference type="SAM" id="MobiDB-lite"/>
    </source>
</evidence>
<dbReference type="KEGG" id="pfj:MYCFIDRAFT_86380"/>
<feature type="compositionally biased region" description="Basic and acidic residues" evidence="1">
    <location>
        <begin position="63"/>
        <end position="80"/>
    </location>
</feature>
<feature type="compositionally biased region" description="Acidic residues" evidence="1">
    <location>
        <begin position="121"/>
        <end position="136"/>
    </location>
</feature>
<reference evidence="2 3" key="1">
    <citation type="journal article" date="2012" name="PLoS Pathog.">
        <title>Diverse lifestyles and strategies of plant pathogenesis encoded in the genomes of eighteen Dothideomycetes fungi.</title>
        <authorList>
            <person name="Ohm R.A."/>
            <person name="Feau N."/>
            <person name="Henrissat B."/>
            <person name="Schoch C.L."/>
            <person name="Horwitz B.A."/>
            <person name="Barry K.W."/>
            <person name="Condon B.J."/>
            <person name="Copeland A.C."/>
            <person name="Dhillon B."/>
            <person name="Glaser F."/>
            <person name="Hesse C.N."/>
            <person name="Kosti I."/>
            <person name="LaButti K."/>
            <person name="Lindquist E.A."/>
            <person name="Lucas S."/>
            <person name="Salamov A.A."/>
            <person name="Bradshaw R.E."/>
            <person name="Ciuffetti L."/>
            <person name="Hamelin R.C."/>
            <person name="Kema G.H.J."/>
            <person name="Lawrence C."/>
            <person name="Scott J.A."/>
            <person name="Spatafora J.W."/>
            <person name="Turgeon B.G."/>
            <person name="de Wit P.J.G.M."/>
            <person name="Zhong S."/>
            <person name="Goodwin S.B."/>
            <person name="Grigoriev I.V."/>
        </authorList>
    </citation>
    <scope>NUCLEOTIDE SEQUENCE [LARGE SCALE GENOMIC DNA]</scope>
    <source>
        <strain evidence="2 3">CIRAD86</strain>
    </source>
</reference>
<dbReference type="VEuPathDB" id="FungiDB:MYCFIDRAFT_86380"/>
<dbReference type="eggNOG" id="ENOG502SZBR">
    <property type="taxonomic scope" value="Eukaryota"/>
</dbReference>
<name>N1Q995_PSEFD</name>
<dbReference type="EMBL" id="KB446555">
    <property type="protein sequence ID" value="EME89470.1"/>
    <property type="molecule type" value="Genomic_DNA"/>
</dbReference>
<dbReference type="HOGENOM" id="CLU_1876319_0_0_1"/>
<accession>N1Q995</accession>
<evidence type="ECO:0000313" key="2">
    <source>
        <dbReference type="EMBL" id="EME89470.1"/>
    </source>
</evidence>
<dbReference type="AlphaFoldDB" id="N1Q995"/>
<dbReference type="GeneID" id="19342443"/>
<evidence type="ECO:0000313" key="3">
    <source>
        <dbReference type="Proteomes" id="UP000016932"/>
    </source>
</evidence>
<feature type="compositionally biased region" description="Acidic residues" evidence="1">
    <location>
        <begin position="98"/>
        <end position="107"/>
    </location>
</feature>
<feature type="region of interest" description="Disordered" evidence="1">
    <location>
        <begin position="63"/>
        <end position="136"/>
    </location>
</feature>
<protein>
    <submittedName>
        <fullName evidence="2">Uncharacterized protein</fullName>
    </submittedName>
</protein>
<gene>
    <name evidence="2" type="ORF">MYCFIDRAFT_86380</name>
</gene>
<keyword evidence="3" id="KW-1185">Reference proteome</keyword>
<dbReference type="OrthoDB" id="3938057at2759"/>